<feature type="region of interest" description="Disordered" evidence="1">
    <location>
        <begin position="40"/>
        <end position="66"/>
    </location>
</feature>
<dbReference type="AlphaFoldDB" id="A0A183UYW2"/>
<evidence type="ECO:0000256" key="1">
    <source>
        <dbReference type="SAM" id="MobiDB-lite"/>
    </source>
</evidence>
<reference evidence="4" key="1">
    <citation type="submission" date="2016-06" db="UniProtKB">
        <authorList>
            <consortium name="WormBaseParasite"/>
        </authorList>
    </citation>
    <scope>IDENTIFICATION</scope>
</reference>
<dbReference type="EMBL" id="UYWY01021844">
    <property type="protein sequence ID" value="VDM45005.1"/>
    <property type="molecule type" value="Genomic_DNA"/>
</dbReference>
<accession>A0A183UYW2</accession>
<keyword evidence="3" id="KW-1185">Reference proteome</keyword>
<reference evidence="2 3" key="2">
    <citation type="submission" date="2018-11" db="EMBL/GenBank/DDBJ databases">
        <authorList>
            <consortium name="Pathogen Informatics"/>
        </authorList>
    </citation>
    <scope>NUCLEOTIDE SEQUENCE [LARGE SCALE GENOMIC DNA]</scope>
</reference>
<dbReference type="Proteomes" id="UP000050794">
    <property type="component" value="Unassembled WGS sequence"/>
</dbReference>
<organism evidence="3 4">
    <name type="scientific">Toxocara canis</name>
    <name type="common">Canine roundworm</name>
    <dbReference type="NCBI Taxonomy" id="6265"/>
    <lineage>
        <taxon>Eukaryota</taxon>
        <taxon>Metazoa</taxon>
        <taxon>Ecdysozoa</taxon>
        <taxon>Nematoda</taxon>
        <taxon>Chromadorea</taxon>
        <taxon>Rhabditida</taxon>
        <taxon>Spirurina</taxon>
        <taxon>Ascaridomorpha</taxon>
        <taxon>Ascaridoidea</taxon>
        <taxon>Toxocaridae</taxon>
        <taxon>Toxocara</taxon>
    </lineage>
</organism>
<proteinExistence type="predicted"/>
<evidence type="ECO:0000313" key="3">
    <source>
        <dbReference type="Proteomes" id="UP000050794"/>
    </source>
</evidence>
<evidence type="ECO:0000313" key="2">
    <source>
        <dbReference type="EMBL" id="VDM45005.1"/>
    </source>
</evidence>
<name>A0A183UYW2_TOXCA</name>
<evidence type="ECO:0000313" key="4">
    <source>
        <dbReference type="WBParaSite" id="TCNE_0001368201-mRNA-1"/>
    </source>
</evidence>
<sequence>MNAKRNWMEGTKWSPKSYWRLFRGSPIVKSRGENFLMGTFEEEYSPPGGPKADDLPQMQSGVEMRTTPTGAKYKKIEYEIIDASKMPKETVEEEYTTQWTFDKHVYRSISLQIAVCSIYCRLQGVSVDLINTIRPSPDPGAAV</sequence>
<gene>
    <name evidence="2" type="ORF">TCNE_LOCUS13684</name>
</gene>
<dbReference type="WBParaSite" id="TCNE_0001368201-mRNA-1">
    <property type="protein sequence ID" value="TCNE_0001368201-mRNA-1"/>
    <property type="gene ID" value="TCNE_0001368201"/>
</dbReference>
<protein>
    <submittedName>
        <fullName evidence="4">Bet_v_1 domain-containing protein</fullName>
    </submittedName>
</protein>